<dbReference type="GeneID" id="103100772"/>
<sequence length="358" mass="42153">MTQEVSAMDSLSTTATGLVPGFLESFSTPSSNTAPTLTPQDQEQEVNPFLSLISPCWSSVPRAWRRGLRTPTVFSLPRVATTESVEEVKPSEDELSRERSLKAIEDQKRLCGRRRDTEVLELFLTRKKLTDVVDLARFQRLRHLWLSFNQLCNIAFLLRNHCLSELYLDHNNLYQIEGLRHLVSLKILMLHNNQLKNLESVVDELKLLTGLKTINLYRNPMSQDAKYYRLYTIFRLPSVWLLDRKEITLKERKQAYQIYNNERFRVYQTIAFRERVDTFLRPHIPQKCRSTVPRENVCSNQLNKNLFHNKEDSVFVRAMKRSSTQFTMLNWNSIPTRVERHSDSEAKRTMDRMTIWIR</sequence>
<evidence type="ECO:0000313" key="1">
    <source>
        <dbReference type="Ensembl" id="ENSMODP00000040456.1"/>
    </source>
</evidence>
<reference evidence="1" key="3">
    <citation type="submission" date="2025-09" db="UniProtKB">
        <authorList>
            <consortium name="Ensembl"/>
        </authorList>
    </citation>
    <scope>IDENTIFICATION</scope>
</reference>
<dbReference type="CTD" id="100506049"/>
<dbReference type="STRING" id="13616.ENSMODP00000040456"/>
<accession>K7E3V4</accession>
<dbReference type="InterPro" id="IPR001611">
    <property type="entry name" value="Leu-rich_rpt"/>
</dbReference>
<reference evidence="1" key="2">
    <citation type="submission" date="2025-08" db="UniProtKB">
        <authorList>
            <consortium name="Ensembl"/>
        </authorList>
    </citation>
    <scope>IDENTIFICATION</scope>
</reference>
<dbReference type="Ensembl" id="ENSMODT00000043563.1">
    <property type="protein sequence ID" value="ENSMODP00000040456.1"/>
    <property type="gene ID" value="ENSMODG00000027605.1"/>
</dbReference>
<dbReference type="PANTHER" id="PTHR46759">
    <property type="entry name" value="LEUCINE-RICH REPEAT-CONTAINING PROTEIN 72"/>
    <property type="match status" value="1"/>
</dbReference>
<name>K7E3V4_MONDO</name>
<dbReference type="KEGG" id="mdo:103100772"/>
<dbReference type="AlphaFoldDB" id="K7E3V4"/>
<keyword evidence="2" id="KW-1185">Reference proteome</keyword>
<protein>
    <submittedName>
        <fullName evidence="1">Leucine rich repeat containing 72</fullName>
    </submittedName>
</protein>
<dbReference type="InterPro" id="IPR042655">
    <property type="entry name" value="LRC72"/>
</dbReference>
<dbReference type="InParanoid" id="K7E3V4"/>
<dbReference type="Gene3D" id="3.80.10.10">
    <property type="entry name" value="Ribonuclease Inhibitor"/>
    <property type="match status" value="1"/>
</dbReference>
<dbReference type="Proteomes" id="UP000002280">
    <property type="component" value="Chromosome 8"/>
</dbReference>
<dbReference type="SMART" id="SM00365">
    <property type="entry name" value="LRR_SD22"/>
    <property type="match status" value="3"/>
</dbReference>
<dbReference type="eggNOG" id="KOG1644">
    <property type="taxonomic scope" value="Eukaryota"/>
</dbReference>
<dbReference type="SUPFAM" id="SSF52058">
    <property type="entry name" value="L domain-like"/>
    <property type="match status" value="1"/>
</dbReference>
<dbReference type="OrthoDB" id="10251250at2759"/>
<organism evidence="1 2">
    <name type="scientific">Monodelphis domestica</name>
    <name type="common">Gray short-tailed opossum</name>
    <dbReference type="NCBI Taxonomy" id="13616"/>
    <lineage>
        <taxon>Eukaryota</taxon>
        <taxon>Metazoa</taxon>
        <taxon>Chordata</taxon>
        <taxon>Craniata</taxon>
        <taxon>Vertebrata</taxon>
        <taxon>Euteleostomi</taxon>
        <taxon>Mammalia</taxon>
        <taxon>Metatheria</taxon>
        <taxon>Didelphimorphia</taxon>
        <taxon>Didelphidae</taxon>
        <taxon>Monodelphis</taxon>
    </lineage>
</organism>
<dbReference type="Pfam" id="PF14580">
    <property type="entry name" value="LRR_9"/>
    <property type="match status" value="1"/>
</dbReference>
<dbReference type="RefSeq" id="XP_007505489.1">
    <property type="nucleotide sequence ID" value="XM_007505427.2"/>
</dbReference>
<reference evidence="1 2" key="1">
    <citation type="journal article" date="2007" name="Nature">
        <title>Genome of the marsupial Monodelphis domestica reveals innovation in non-coding sequences.</title>
        <authorList>
            <person name="Mikkelsen T.S."/>
            <person name="Wakefield M.J."/>
            <person name="Aken B."/>
            <person name="Amemiya C.T."/>
            <person name="Chang J.L."/>
            <person name="Duke S."/>
            <person name="Garber M."/>
            <person name="Gentles A.J."/>
            <person name="Goodstadt L."/>
            <person name="Heger A."/>
            <person name="Jurka J."/>
            <person name="Kamal M."/>
            <person name="Mauceli E."/>
            <person name="Searle S.M."/>
            <person name="Sharpe T."/>
            <person name="Baker M.L."/>
            <person name="Batzer M.A."/>
            <person name="Benos P.V."/>
            <person name="Belov K."/>
            <person name="Clamp M."/>
            <person name="Cook A."/>
            <person name="Cuff J."/>
            <person name="Das R."/>
            <person name="Davidow L."/>
            <person name="Deakin J.E."/>
            <person name="Fazzari M.J."/>
            <person name="Glass J.L."/>
            <person name="Grabherr M."/>
            <person name="Greally J.M."/>
            <person name="Gu W."/>
            <person name="Hore T.A."/>
            <person name="Huttley G.A."/>
            <person name="Kleber M."/>
            <person name="Jirtle R.L."/>
            <person name="Koina E."/>
            <person name="Lee J.T."/>
            <person name="Mahony S."/>
            <person name="Marra M.A."/>
            <person name="Miller R.D."/>
            <person name="Nicholls R.D."/>
            <person name="Oda M."/>
            <person name="Papenfuss A.T."/>
            <person name="Parra Z.E."/>
            <person name="Pollock D.D."/>
            <person name="Ray D.A."/>
            <person name="Schein J.E."/>
            <person name="Speed T.P."/>
            <person name="Thompson K."/>
            <person name="VandeBerg J.L."/>
            <person name="Wade C.M."/>
            <person name="Walker J.A."/>
            <person name="Waters P.D."/>
            <person name="Webber C."/>
            <person name="Weidman J.R."/>
            <person name="Xie X."/>
            <person name="Zody M.C."/>
            <person name="Baldwin J."/>
            <person name="Abdouelleil A."/>
            <person name="Abdulkadir J."/>
            <person name="Abebe A."/>
            <person name="Abera B."/>
            <person name="Abreu J."/>
            <person name="Acer S.C."/>
            <person name="Aftuck L."/>
            <person name="Alexander A."/>
            <person name="An P."/>
            <person name="Anderson E."/>
            <person name="Anderson S."/>
            <person name="Arachi H."/>
            <person name="Azer M."/>
            <person name="Bachantsang P."/>
            <person name="Barry A."/>
            <person name="Bayul T."/>
            <person name="Berlin A."/>
            <person name="Bessette D."/>
            <person name="Bloom T."/>
            <person name="Bloom T."/>
            <person name="Boguslavskiy L."/>
            <person name="Bonnet C."/>
            <person name="Boukhgalter B."/>
            <person name="Bourzgui I."/>
            <person name="Brown A."/>
            <person name="Cahill P."/>
            <person name="Channer S."/>
            <person name="Cheshatsang Y."/>
            <person name="Chuda L."/>
            <person name="Citroen M."/>
            <person name="Collymore A."/>
            <person name="Cooke P."/>
            <person name="Costello M."/>
            <person name="D'Aco K."/>
            <person name="Daza R."/>
            <person name="De Haan G."/>
            <person name="DeGray S."/>
            <person name="DeMaso C."/>
            <person name="Dhargay N."/>
            <person name="Dooley K."/>
            <person name="Dooley E."/>
            <person name="Doricent M."/>
            <person name="Dorje P."/>
            <person name="Dorjee K."/>
            <person name="Dupes A."/>
            <person name="Elong R."/>
            <person name="Falk J."/>
            <person name="Farina A."/>
            <person name="Faro S."/>
            <person name="Ferguson D."/>
            <person name="Fisher S."/>
            <person name="Foley C.D."/>
            <person name="Franke A."/>
            <person name="Friedrich D."/>
            <person name="Gadbois L."/>
            <person name="Gearin G."/>
            <person name="Gearin C.R."/>
            <person name="Giannoukos G."/>
            <person name="Goode T."/>
            <person name="Graham J."/>
            <person name="Grandbois E."/>
            <person name="Grewal S."/>
            <person name="Gyaltsen K."/>
            <person name="Hafez N."/>
            <person name="Hagos B."/>
            <person name="Hall J."/>
            <person name="Henson C."/>
            <person name="Hollinger A."/>
            <person name="Honan T."/>
            <person name="Huard M.D."/>
            <person name="Hughes L."/>
            <person name="Hurhula B."/>
            <person name="Husby M.E."/>
            <person name="Kamat A."/>
            <person name="Kanga B."/>
            <person name="Kashin S."/>
            <person name="Khazanovich D."/>
            <person name="Kisner P."/>
            <person name="Lance K."/>
            <person name="Lara M."/>
            <person name="Lee W."/>
            <person name="Lennon N."/>
            <person name="Letendre F."/>
            <person name="LeVine R."/>
            <person name="Lipovsky A."/>
            <person name="Liu X."/>
            <person name="Liu J."/>
            <person name="Liu S."/>
            <person name="Lokyitsang T."/>
            <person name="Lokyitsang Y."/>
            <person name="Lubonja R."/>
            <person name="Lui A."/>
            <person name="MacDonald P."/>
            <person name="Magnisalis V."/>
            <person name="Maru K."/>
            <person name="Matthews C."/>
            <person name="McCusker W."/>
            <person name="McDonough S."/>
            <person name="Mehta T."/>
            <person name="Meldrim J."/>
            <person name="Meneus L."/>
            <person name="Mihai O."/>
            <person name="Mihalev A."/>
            <person name="Mihova T."/>
            <person name="Mittelman R."/>
            <person name="Mlenga V."/>
            <person name="Montmayeur A."/>
            <person name="Mulrain L."/>
            <person name="Navidi A."/>
            <person name="Naylor J."/>
            <person name="Negash T."/>
            <person name="Nguyen T."/>
            <person name="Nguyen N."/>
            <person name="Nicol R."/>
            <person name="Norbu C."/>
            <person name="Norbu N."/>
            <person name="Novod N."/>
            <person name="O'Neill B."/>
            <person name="Osman S."/>
            <person name="Markiewicz E."/>
            <person name="Oyono O.L."/>
            <person name="Patti C."/>
            <person name="Phunkhang P."/>
            <person name="Pierre F."/>
            <person name="Priest M."/>
            <person name="Raghuraman S."/>
            <person name="Rege F."/>
            <person name="Reyes R."/>
            <person name="Rise C."/>
            <person name="Rogov P."/>
            <person name="Ross K."/>
            <person name="Ryan E."/>
            <person name="Settipalli S."/>
            <person name="Shea T."/>
            <person name="Sherpa N."/>
            <person name="Shi L."/>
            <person name="Shih D."/>
            <person name="Sparrow T."/>
            <person name="Spaulding J."/>
            <person name="Stalker J."/>
            <person name="Stange-Thomann N."/>
            <person name="Stavropoulos S."/>
            <person name="Stone C."/>
            <person name="Strader C."/>
            <person name="Tesfaye S."/>
            <person name="Thomson T."/>
            <person name="Thoulutsang Y."/>
            <person name="Thoulutsang D."/>
            <person name="Topham K."/>
            <person name="Topping I."/>
            <person name="Tsamla T."/>
            <person name="Vassiliev H."/>
            <person name="Vo A."/>
            <person name="Wangchuk T."/>
            <person name="Wangdi T."/>
            <person name="Weiand M."/>
            <person name="Wilkinson J."/>
            <person name="Wilson A."/>
            <person name="Yadav S."/>
            <person name="Young G."/>
            <person name="Yu Q."/>
            <person name="Zembek L."/>
            <person name="Zhong D."/>
            <person name="Zimmer A."/>
            <person name="Zwirko Z."/>
            <person name="Jaffe D.B."/>
            <person name="Alvarez P."/>
            <person name="Brockman W."/>
            <person name="Butler J."/>
            <person name="Chin C."/>
            <person name="Gnerre S."/>
            <person name="MacCallum I."/>
            <person name="Graves J.A."/>
            <person name="Ponting C.P."/>
            <person name="Breen M."/>
            <person name="Samollow P.B."/>
            <person name="Lander E.S."/>
            <person name="Lindblad-Toh K."/>
        </authorList>
    </citation>
    <scope>NUCLEOTIDE SEQUENCE [LARGE SCALE GENOMIC DNA]</scope>
</reference>
<dbReference type="GeneTree" id="ENSGT00940000153289"/>
<dbReference type="InterPro" id="IPR032675">
    <property type="entry name" value="LRR_dom_sf"/>
</dbReference>
<dbReference type="PROSITE" id="PS51450">
    <property type="entry name" value="LRR"/>
    <property type="match status" value="3"/>
</dbReference>
<dbReference type="Bgee" id="ENSMODG00000027605">
    <property type="expression patterns" value="Expressed in spermatocyte and 5 other cell types or tissues"/>
</dbReference>
<dbReference type="PANTHER" id="PTHR46759:SF1">
    <property type="entry name" value="LEUCINE-RICH REPEAT-CONTAINING PROTEIN 72"/>
    <property type="match status" value="1"/>
</dbReference>
<proteinExistence type="predicted"/>
<gene>
    <name evidence="1" type="primary">LRRC72</name>
</gene>
<dbReference type="OMA" id="HERSCAM"/>
<evidence type="ECO:0000313" key="2">
    <source>
        <dbReference type="Proteomes" id="UP000002280"/>
    </source>
</evidence>
<dbReference type="HOGENOM" id="CLU_061027_4_0_1"/>